<reference evidence="2 3" key="1">
    <citation type="journal article" date="2018" name="G3 (Bethesda)">
        <title>A High-Quality Reference Genome for the Invasive Mosquitofish Gambusia affinis Using a Chicago Library.</title>
        <authorList>
            <person name="Hoffberg S.L."/>
            <person name="Troendle N.J."/>
            <person name="Glenn T.C."/>
            <person name="Mahmud O."/>
            <person name="Louha S."/>
            <person name="Chalopin D."/>
            <person name="Bennetzen J.L."/>
            <person name="Mauricio R."/>
        </authorList>
    </citation>
    <scope>NUCLEOTIDE SEQUENCE [LARGE SCALE GENOMIC DNA]</scope>
    <source>
        <strain evidence="2">NE01/NJP1002.9</strain>
        <tissue evidence="2">Muscle</tissue>
    </source>
</reference>
<evidence type="ECO:0000313" key="2">
    <source>
        <dbReference type="EMBL" id="PWA15998.1"/>
    </source>
</evidence>
<dbReference type="EMBL" id="NHOQ01002534">
    <property type="protein sequence ID" value="PWA15998.1"/>
    <property type="molecule type" value="Genomic_DNA"/>
</dbReference>
<evidence type="ECO:0000313" key="3">
    <source>
        <dbReference type="Proteomes" id="UP000250572"/>
    </source>
</evidence>
<feature type="region of interest" description="Disordered" evidence="1">
    <location>
        <begin position="706"/>
        <end position="733"/>
    </location>
</feature>
<evidence type="ECO:0000256" key="1">
    <source>
        <dbReference type="SAM" id="MobiDB-lite"/>
    </source>
</evidence>
<organism evidence="2 3">
    <name type="scientific">Gambusia affinis</name>
    <name type="common">Western mosquitofish</name>
    <name type="synonym">Heterandria affinis</name>
    <dbReference type="NCBI Taxonomy" id="33528"/>
    <lineage>
        <taxon>Eukaryota</taxon>
        <taxon>Metazoa</taxon>
        <taxon>Chordata</taxon>
        <taxon>Craniata</taxon>
        <taxon>Vertebrata</taxon>
        <taxon>Euteleostomi</taxon>
        <taxon>Actinopterygii</taxon>
        <taxon>Neopterygii</taxon>
        <taxon>Teleostei</taxon>
        <taxon>Neoteleostei</taxon>
        <taxon>Acanthomorphata</taxon>
        <taxon>Ovalentaria</taxon>
        <taxon>Atherinomorphae</taxon>
        <taxon>Cyprinodontiformes</taxon>
        <taxon>Poeciliidae</taxon>
        <taxon>Poeciliinae</taxon>
        <taxon>Gambusia</taxon>
    </lineage>
</organism>
<protein>
    <submittedName>
        <fullName evidence="2">Uncharacterized protein</fullName>
    </submittedName>
</protein>
<gene>
    <name evidence="2" type="ORF">CCH79_00017731</name>
</gene>
<keyword evidence="3" id="KW-1185">Reference proteome</keyword>
<accession>A0A315UXD9</accession>
<sequence>MFVATLKHGGGRSLISCSNQQELRVGVLLVSGLLGPVPVRVVPAGQLPVSPCDLCLGGLPGDSQHVVADLRPAVEPLQQRRGRGQRRHGEQEHREPPQAAAPLREHDHLSPLLLPPLLLLTHGAPSAIYGRRKLENVSPVEKVLMLAECKSERCSRGRAASVQISRAVSSVSLRLSPVKLRLRRRSHSDFIIIQHRLSDGDANGSVVLLPAGTRLKMSGEKNPEVVGCDASIMRNVWEIRMREFGQRMRLEQERLERSALPAINKDWADRMTAKMGKYKRVERKVTPSDIQPDDNIWKSKEPLVPQGVPLCRGLGPVGRPGVPAKSFSAQTPNLKDKKVQDKSLNKLQQLMSITKTQPSSLVWGKAWKFNKSLPIPAEGASPDWGQCWMFAPYQPQAEEGKPWPNETNMVDPQRYHIWRKAFYKMVEPQALDLNLPADEWQTSWKRFEKIKKDSSEDEEKTSKHGFFTSLVEMQHQNEILCSSEWSDSWSSTKPGNEGLLNATVNDNIDMGGEINPEWEECWRLLNHHGSNSFKLLRHQKPLSPEWASSWRTAAGVFSNQQSSSQNQHHGFDDHSLEREGFHKITSATRKRDLQFCDTFEAKADWSKSWEIPKNNSKPCAEIDKVLKALPPKVDVETQRVEKVPQVNYSTEKVDPRYEQLRRDVIHHTRRELPKSKILLMKHLQKILPPSEWRDSWKVIKHRMRQERRRYKPDPVKPFRESEKGENSKPNASEWKDSWKFTCRPLNQNPELWQQGWSTSTQVRVNWERHQREISVEEFPKNGPTSERIWGESWKFSRYQHRSETAKAKDQVGKGKLNVPDNSREHESHAKSISDWQDAWMITETEMRHDKPSFAQWRESWKWSIYHSPQWTGLVSTDKWVDESTEIQRPKSIMSSEVVKAKMSRSFDNKIFSQRYPEKEWSSSWSSKSLLSNQSSKSSSTQQQHPILSECGCKWGRSFRLANPMPQLDQLWIESSQNPGYYQILWSSKNKIQNINKNKSDLNKVFASATLWANCYRFLQKPSDQLNTKGRSKVPSDQRVILPTKIKTRKQLYSGIEKEKQSERKWAGCHLLGKTQPRPKKGSGSNSKLMPEDSVYKKFLEEWGESWRFFVRPENLKKQISFKSISGWDESWKFLLPLY</sequence>
<name>A0A315UXD9_GAMAF</name>
<proteinExistence type="predicted"/>
<feature type="region of interest" description="Disordered" evidence="1">
    <location>
        <begin position="71"/>
        <end position="101"/>
    </location>
</feature>
<dbReference type="AlphaFoldDB" id="A0A315UXD9"/>
<feature type="compositionally biased region" description="Basic and acidic residues" evidence="1">
    <location>
        <begin position="87"/>
        <end position="96"/>
    </location>
</feature>
<feature type="region of interest" description="Disordered" evidence="1">
    <location>
        <begin position="803"/>
        <end position="829"/>
    </location>
</feature>
<feature type="compositionally biased region" description="Basic and acidic residues" evidence="1">
    <location>
        <begin position="711"/>
        <end position="726"/>
    </location>
</feature>
<dbReference type="Proteomes" id="UP000250572">
    <property type="component" value="Unassembled WGS sequence"/>
</dbReference>
<comment type="caution">
    <text evidence="2">The sequence shown here is derived from an EMBL/GenBank/DDBJ whole genome shotgun (WGS) entry which is preliminary data.</text>
</comment>
<feature type="compositionally biased region" description="Basic and acidic residues" evidence="1">
    <location>
        <begin position="803"/>
        <end position="812"/>
    </location>
</feature>